<reference evidence="2" key="1">
    <citation type="journal article" date="2022" name="Mol. Ecol. Resour.">
        <title>The genomes of chicory, endive, great burdock and yacon provide insights into Asteraceae palaeo-polyploidization history and plant inulin production.</title>
        <authorList>
            <person name="Fan W."/>
            <person name="Wang S."/>
            <person name="Wang H."/>
            <person name="Wang A."/>
            <person name="Jiang F."/>
            <person name="Liu H."/>
            <person name="Zhao H."/>
            <person name="Xu D."/>
            <person name="Zhang Y."/>
        </authorList>
    </citation>
    <scope>NUCLEOTIDE SEQUENCE [LARGE SCALE GENOMIC DNA]</scope>
    <source>
        <strain evidence="2">cv. Punajuju</strain>
    </source>
</reference>
<accession>A0ACB8ZN23</accession>
<organism evidence="1 2">
    <name type="scientific">Cichorium intybus</name>
    <name type="common">Chicory</name>
    <dbReference type="NCBI Taxonomy" id="13427"/>
    <lineage>
        <taxon>Eukaryota</taxon>
        <taxon>Viridiplantae</taxon>
        <taxon>Streptophyta</taxon>
        <taxon>Embryophyta</taxon>
        <taxon>Tracheophyta</taxon>
        <taxon>Spermatophyta</taxon>
        <taxon>Magnoliopsida</taxon>
        <taxon>eudicotyledons</taxon>
        <taxon>Gunneridae</taxon>
        <taxon>Pentapetalae</taxon>
        <taxon>asterids</taxon>
        <taxon>campanulids</taxon>
        <taxon>Asterales</taxon>
        <taxon>Asteraceae</taxon>
        <taxon>Cichorioideae</taxon>
        <taxon>Cichorieae</taxon>
        <taxon>Cichoriinae</taxon>
        <taxon>Cichorium</taxon>
    </lineage>
</organism>
<gene>
    <name evidence="1" type="ORF">L2E82_43039</name>
</gene>
<keyword evidence="2" id="KW-1185">Reference proteome</keyword>
<reference evidence="1 2" key="2">
    <citation type="journal article" date="2022" name="Mol. Ecol. Resour.">
        <title>The genomes of chicory, endive, great burdock and yacon provide insights into Asteraceae paleo-polyploidization history and plant inulin production.</title>
        <authorList>
            <person name="Fan W."/>
            <person name="Wang S."/>
            <person name="Wang H."/>
            <person name="Wang A."/>
            <person name="Jiang F."/>
            <person name="Liu H."/>
            <person name="Zhao H."/>
            <person name="Xu D."/>
            <person name="Zhang Y."/>
        </authorList>
    </citation>
    <scope>NUCLEOTIDE SEQUENCE [LARGE SCALE GENOMIC DNA]</scope>
    <source>
        <strain evidence="2">cv. Punajuju</strain>
        <tissue evidence="1">Leaves</tissue>
    </source>
</reference>
<sequence>MAGNDFTATVHALQSLLRLVRDVARISATGFKGEFKDCVDLYRRVALLSHLLEEIWESEGDSRRLHKACFSSLFRCSISELTAALEAAIRLLQSAGDSNHINSLEKAAVESKSQFQSVICKLETALANFPYGDFDISEDLKEQVDSVRGQSIRAEQRYETINIHHHGVESKARDVTDENLPLKAIDAVEDPVIPVDLLCPISGELFRDPVIVSTGQTYERSYIKRWINSGSRMCPKTGQKLKNLNLIPNYVLRSLIAQWCTDHNVNPPTLPENRRAKKIKAVVGKRSSQSIDEQRPTKFEDVLLFMAIRASISLLLIFITYACPFYRVFV</sequence>
<dbReference type="Proteomes" id="UP001055811">
    <property type="component" value="Linkage Group LG08"/>
</dbReference>
<evidence type="ECO:0000313" key="1">
    <source>
        <dbReference type="EMBL" id="KAI3699043.1"/>
    </source>
</evidence>
<comment type="caution">
    <text evidence="1">The sequence shown here is derived from an EMBL/GenBank/DDBJ whole genome shotgun (WGS) entry which is preliminary data.</text>
</comment>
<dbReference type="EMBL" id="CM042016">
    <property type="protein sequence ID" value="KAI3699043.1"/>
    <property type="molecule type" value="Genomic_DNA"/>
</dbReference>
<name>A0ACB8ZN23_CICIN</name>
<proteinExistence type="predicted"/>
<protein>
    <submittedName>
        <fullName evidence="1">Uncharacterized protein</fullName>
    </submittedName>
</protein>
<evidence type="ECO:0000313" key="2">
    <source>
        <dbReference type="Proteomes" id="UP001055811"/>
    </source>
</evidence>